<keyword evidence="1" id="KW-0479">Metal-binding</keyword>
<evidence type="ECO:0000256" key="1">
    <source>
        <dbReference type="ARBA" id="ARBA00022723"/>
    </source>
</evidence>
<evidence type="ECO:0000256" key="3">
    <source>
        <dbReference type="ARBA" id="ARBA00023008"/>
    </source>
</evidence>
<evidence type="ECO:0000256" key="5">
    <source>
        <dbReference type="SAM" id="MobiDB-lite"/>
    </source>
</evidence>
<dbReference type="Gene3D" id="1.10.1280.10">
    <property type="entry name" value="Di-copper center containing domain from catechol oxidase"/>
    <property type="match status" value="2"/>
</dbReference>
<protein>
    <recommendedName>
        <fullName evidence="6">Apple domain-containing protein</fullName>
    </recommendedName>
</protein>
<dbReference type="SUPFAM" id="SSF48056">
    <property type="entry name" value="Di-copper centre-containing domain"/>
    <property type="match status" value="2"/>
</dbReference>
<keyword evidence="4" id="KW-1015">Disulfide bond</keyword>
<dbReference type="Pfam" id="PF14295">
    <property type="entry name" value="PAN_4"/>
    <property type="match status" value="3"/>
</dbReference>
<organism evidence="7 8">
    <name type="scientific">Aphanomyces euteiches</name>
    <dbReference type="NCBI Taxonomy" id="100861"/>
    <lineage>
        <taxon>Eukaryota</taxon>
        <taxon>Sar</taxon>
        <taxon>Stramenopiles</taxon>
        <taxon>Oomycota</taxon>
        <taxon>Saprolegniomycetes</taxon>
        <taxon>Saprolegniales</taxon>
        <taxon>Verrucalvaceae</taxon>
        <taxon>Aphanomyces</taxon>
    </lineage>
</organism>
<dbReference type="GO" id="GO:0005576">
    <property type="term" value="C:extracellular region"/>
    <property type="evidence" value="ECO:0007669"/>
    <property type="project" value="InterPro"/>
</dbReference>
<dbReference type="GO" id="GO:0046872">
    <property type="term" value="F:metal ion binding"/>
    <property type="evidence" value="ECO:0007669"/>
    <property type="project" value="UniProtKB-KW"/>
</dbReference>
<feature type="domain" description="Apple" evidence="6">
    <location>
        <begin position="85"/>
        <end position="157"/>
    </location>
</feature>
<evidence type="ECO:0000256" key="4">
    <source>
        <dbReference type="ARBA" id="ARBA00023157"/>
    </source>
</evidence>
<dbReference type="VEuPathDB" id="FungiDB:AeMF1_019091"/>
<dbReference type="PANTHER" id="PTHR11474:SF126">
    <property type="entry name" value="TYROSINASE-LIKE PROTEIN TYR-1-RELATED"/>
    <property type="match status" value="1"/>
</dbReference>
<dbReference type="InterPro" id="IPR002227">
    <property type="entry name" value="Tyrosinase_Cu-bd"/>
</dbReference>
<proteinExistence type="predicted"/>
<evidence type="ECO:0000313" key="8">
    <source>
        <dbReference type="Proteomes" id="UP000481153"/>
    </source>
</evidence>
<dbReference type="EMBL" id="VJMJ01000055">
    <property type="protein sequence ID" value="KAF0740022.1"/>
    <property type="molecule type" value="Genomic_DNA"/>
</dbReference>
<evidence type="ECO:0000259" key="6">
    <source>
        <dbReference type="PROSITE" id="PS50948"/>
    </source>
</evidence>
<dbReference type="Proteomes" id="UP000481153">
    <property type="component" value="Unassembled WGS sequence"/>
</dbReference>
<dbReference type="GO" id="GO:0016491">
    <property type="term" value="F:oxidoreductase activity"/>
    <property type="evidence" value="ECO:0007669"/>
    <property type="project" value="InterPro"/>
</dbReference>
<dbReference type="GO" id="GO:0006508">
    <property type="term" value="P:proteolysis"/>
    <property type="evidence" value="ECO:0007669"/>
    <property type="project" value="InterPro"/>
</dbReference>
<keyword evidence="8" id="KW-1185">Reference proteome</keyword>
<feature type="region of interest" description="Disordered" evidence="5">
    <location>
        <begin position="228"/>
        <end position="257"/>
    </location>
</feature>
<dbReference type="Gene3D" id="3.50.4.10">
    <property type="entry name" value="Hepatocyte Growth Factor"/>
    <property type="match status" value="3"/>
</dbReference>
<dbReference type="InterPro" id="IPR003609">
    <property type="entry name" value="Pan_app"/>
</dbReference>
<reference evidence="7 8" key="1">
    <citation type="submission" date="2019-07" db="EMBL/GenBank/DDBJ databases">
        <title>Genomics analysis of Aphanomyces spp. identifies a new class of oomycete effector associated with host adaptation.</title>
        <authorList>
            <person name="Gaulin E."/>
        </authorList>
    </citation>
    <scope>NUCLEOTIDE SEQUENCE [LARGE SCALE GENOMIC DNA]</scope>
    <source>
        <strain evidence="7 8">ATCC 201684</strain>
    </source>
</reference>
<dbReference type="Pfam" id="PF00264">
    <property type="entry name" value="Tyrosinase"/>
    <property type="match status" value="2"/>
</dbReference>
<feature type="compositionally biased region" description="Pro residues" evidence="5">
    <location>
        <begin position="232"/>
        <end position="248"/>
    </location>
</feature>
<dbReference type="PANTHER" id="PTHR11474">
    <property type="entry name" value="TYROSINASE FAMILY MEMBER"/>
    <property type="match status" value="1"/>
</dbReference>
<evidence type="ECO:0000256" key="2">
    <source>
        <dbReference type="ARBA" id="ARBA00022737"/>
    </source>
</evidence>
<dbReference type="InterPro" id="IPR008922">
    <property type="entry name" value="Di-copper_centre_dom_sf"/>
</dbReference>
<name>A0A6G0XI62_9STRA</name>
<dbReference type="AlphaFoldDB" id="A0A6G0XI62"/>
<gene>
    <name evidence="7" type="ORF">Ae201684_004466</name>
</gene>
<keyword evidence="2" id="KW-0677">Repeat</keyword>
<dbReference type="SMART" id="SM00223">
    <property type="entry name" value="APPLE"/>
    <property type="match status" value="3"/>
</dbReference>
<comment type="caution">
    <text evidence="7">The sequence shown here is derived from an EMBL/GenBank/DDBJ whole genome shotgun (WGS) entry which is preliminary data.</text>
</comment>
<accession>A0A6G0XI62</accession>
<sequence>MAAIVAPSLQSSCSSIESDVDYSGPDLRSVAASAPENCCGICANDDECKAFSHYLGVCYLKSAKGNPISKAGVHSGTLTPPPSQCSAIEIDVDYSGADLRSVAASVAEDCCAICAGDANCKAFSHYLGVCYLKSAKGNAIAKPGVRSATVSPPTSQCSPMESDIDYSGGDLVSIASDVAEDCCAICKATSGCILFSHAGGVCYLKNVVGSRVSKSGVRSALLSSAITTSVPAPTPTTPPTIPPTPAPTPKTTLPLTPRPTFACTEKRQRRSWSSLSPDDKELYLSAVEEAMRRGLFKQFDQVNRLMDLLGDGHDSCGYFFWHRKFLLAYETMLRSLGPQYACLTLAYWDFTEDYLKFEHGKCKTIAECSPVTQDWGGSTYGYPAGSGETYVTNYPMHANYKADGRTRRGAWQDYAMPMDWNLPTIRSTLFKSSSILNVSHEIQSMMSRRVFGPLRGDLAIDYKAANDPLYYLLLATVDYMHASFYHCKVEGLNLDDHGQQTHPSSFESCTTNNLKKIEPTSKIDLQSRNDKDDKIPVEQDNLIGQFFSELPQEYYKFTDIRSLGYSYEASGPIGTLYSTCEVPSTASPTPTTTLTTKVPTPRPTFACSEKRQRRSWNSLSPDDKEMYLSAVELAMHRGLFAEFEIVHADEATNQQGYKSCGYFFWHRKFLLAYESMLRSLDPKYACLTLAYWDFTEDYLNFEHGKCKTIAECSSVTQDWGGSTNGIGRSKDEIDVINRPMNSSNGLAVLRGRWHEFAMPNWTISTVQSALRGSSSIGNFSRQIETGMDATVRGNLKGSLAVNRGNSLDPLFFLHFATIDLVHSIFYHCNVEGLNLDDQGQRTHPSSFESCSITTSNGKTTAIEPTSEILFQSAVNIYEEPFPISRNRGIGKFFTELPREYYKLADIRSLGYSYDLTSSIGKLYSTCGTA</sequence>
<keyword evidence="3" id="KW-0186">Copper</keyword>
<evidence type="ECO:0000313" key="7">
    <source>
        <dbReference type="EMBL" id="KAF0740022.1"/>
    </source>
</evidence>
<dbReference type="CDD" id="cd01100">
    <property type="entry name" value="APPLE_Factor_XI_like"/>
    <property type="match status" value="3"/>
</dbReference>
<dbReference type="PROSITE" id="PS50948">
    <property type="entry name" value="PAN"/>
    <property type="match status" value="1"/>
</dbReference>
<dbReference type="InterPro" id="IPR000177">
    <property type="entry name" value="Apple"/>
</dbReference>
<dbReference type="InterPro" id="IPR050316">
    <property type="entry name" value="Tyrosinase/Hemocyanin"/>
</dbReference>
<dbReference type="SUPFAM" id="SSF57414">
    <property type="entry name" value="Hairpin loop containing domain-like"/>
    <property type="match status" value="1"/>
</dbReference>